<reference evidence="2 3" key="1">
    <citation type="journal article" date="2016" name="Nat. Commun.">
        <title>Thousands of microbial genomes shed light on interconnected biogeochemical processes in an aquifer system.</title>
        <authorList>
            <person name="Anantharaman K."/>
            <person name="Brown C.T."/>
            <person name="Hug L.A."/>
            <person name="Sharon I."/>
            <person name="Castelle C.J."/>
            <person name="Probst A.J."/>
            <person name="Thomas B.C."/>
            <person name="Singh A."/>
            <person name="Wilkins M.J."/>
            <person name="Karaoz U."/>
            <person name="Brodie E.L."/>
            <person name="Williams K.H."/>
            <person name="Hubbard S.S."/>
            <person name="Banfield J.F."/>
        </authorList>
    </citation>
    <scope>NUCLEOTIDE SEQUENCE [LARGE SCALE GENOMIC DNA]</scope>
</reference>
<feature type="domain" description="NTP pyrophosphohydrolase MazG-like" evidence="1">
    <location>
        <begin position="28"/>
        <end position="105"/>
    </location>
</feature>
<proteinExistence type="predicted"/>
<evidence type="ECO:0000313" key="2">
    <source>
        <dbReference type="EMBL" id="OGF77995.1"/>
    </source>
</evidence>
<dbReference type="InterPro" id="IPR004518">
    <property type="entry name" value="MazG-like_dom"/>
</dbReference>
<dbReference type="Proteomes" id="UP000177723">
    <property type="component" value="Unassembled WGS sequence"/>
</dbReference>
<dbReference type="GO" id="GO:0005829">
    <property type="term" value="C:cytosol"/>
    <property type="evidence" value="ECO:0007669"/>
    <property type="project" value="TreeGrafter"/>
</dbReference>
<dbReference type="EMBL" id="MFHT01000007">
    <property type="protein sequence ID" value="OGF77995.1"/>
    <property type="molecule type" value="Genomic_DNA"/>
</dbReference>
<evidence type="ECO:0000313" key="3">
    <source>
        <dbReference type="Proteomes" id="UP000177723"/>
    </source>
</evidence>
<dbReference type="InterPro" id="IPR025984">
    <property type="entry name" value="DCTPP"/>
</dbReference>
<sequence length="118" mass="14105">MGDINKLMKQQKAVEEFLKERDWRKYHTPKELLLGMVEEIGEFRNIIKWEHDEKKVKEKIAKNHDEVEDFFGDILWELASLANYCDVDLSDALDKIIEKHRLRFPVDKVRGHHTNEDS</sequence>
<name>A0A1F5WQQ8_9BACT</name>
<accession>A0A1F5WQQ8</accession>
<dbReference type="Gene3D" id="1.10.287.1080">
    <property type="entry name" value="MazG-like"/>
    <property type="match status" value="1"/>
</dbReference>
<gene>
    <name evidence="2" type="ORF">A3F23_03320</name>
</gene>
<dbReference type="PIRSF" id="PIRSF029826">
    <property type="entry name" value="UCP029826_pph"/>
    <property type="match status" value="1"/>
</dbReference>
<dbReference type="GO" id="GO:0006253">
    <property type="term" value="P:dCTP catabolic process"/>
    <property type="evidence" value="ECO:0007669"/>
    <property type="project" value="TreeGrafter"/>
</dbReference>
<dbReference type="GO" id="GO:0047840">
    <property type="term" value="F:dCTP diphosphatase activity"/>
    <property type="evidence" value="ECO:0007669"/>
    <property type="project" value="TreeGrafter"/>
</dbReference>
<dbReference type="Pfam" id="PF03819">
    <property type="entry name" value="MazG"/>
    <property type="match status" value="1"/>
</dbReference>
<dbReference type="InterPro" id="IPR052555">
    <property type="entry name" value="dCTP_Pyrophosphatase"/>
</dbReference>
<dbReference type="AlphaFoldDB" id="A0A1F5WQQ8"/>
<organism evidence="2 3">
    <name type="scientific">Candidatus Giovannonibacteria bacterium RIFCSPHIGHO2_12_FULL_43_15</name>
    <dbReference type="NCBI Taxonomy" id="1798341"/>
    <lineage>
        <taxon>Bacteria</taxon>
        <taxon>Candidatus Giovannoniibacteriota</taxon>
    </lineage>
</organism>
<dbReference type="PANTHER" id="PTHR46523">
    <property type="entry name" value="DCTP PYROPHOSPHATASE 1"/>
    <property type="match status" value="1"/>
</dbReference>
<comment type="caution">
    <text evidence="2">The sequence shown here is derived from an EMBL/GenBank/DDBJ whole genome shotgun (WGS) entry which is preliminary data.</text>
</comment>
<dbReference type="SUPFAM" id="SSF101386">
    <property type="entry name" value="all-alpha NTP pyrophosphatases"/>
    <property type="match status" value="1"/>
</dbReference>
<protein>
    <recommendedName>
        <fullName evidence="1">NTP pyrophosphohydrolase MazG-like domain-containing protein</fullName>
    </recommendedName>
</protein>
<dbReference type="GO" id="GO:0042262">
    <property type="term" value="P:DNA protection"/>
    <property type="evidence" value="ECO:0007669"/>
    <property type="project" value="TreeGrafter"/>
</dbReference>
<evidence type="ECO:0000259" key="1">
    <source>
        <dbReference type="Pfam" id="PF03819"/>
    </source>
</evidence>
<dbReference type="PANTHER" id="PTHR46523:SF1">
    <property type="entry name" value="DCTP PYROPHOSPHATASE 1"/>
    <property type="match status" value="1"/>
</dbReference>